<dbReference type="AlphaFoldDB" id="A0A7X6MFB2"/>
<dbReference type="Proteomes" id="UP000553209">
    <property type="component" value="Unassembled WGS sequence"/>
</dbReference>
<dbReference type="InterPro" id="IPR029074">
    <property type="entry name" value="Imm49"/>
</dbReference>
<proteinExistence type="predicted"/>
<dbReference type="Pfam" id="PF15575">
    <property type="entry name" value="Imm49"/>
    <property type="match status" value="1"/>
</dbReference>
<dbReference type="EMBL" id="JAAXPG010000022">
    <property type="protein sequence ID" value="NKZ00237.1"/>
    <property type="molecule type" value="Genomic_DNA"/>
</dbReference>
<evidence type="ECO:0000313" key="1">
    <source>
        <dbReference type="EMBL" id="NKZ00237.1"/>
    </source>
</evidence>
<evidence type="ECO:0000313" key="2">
    <source>
        <dbReference type="Proteomes" id="UP000553209"/>
    </source>
</evidence>
<name>A0A7X6MFB2_9ACTN</name>
<comment type="caution">
    <text evidence="1">The sequence shown here is derived from an EMBL/GenBank/DDBJ whole genome shotgun (WGS) entry which is preliminary data.</text>
</comment>
<keyword evidence="2" id="KW-1185">Reference proteome</keyword>
<gene>
    <name evidence="1" type="ORF">HGB44_21560</name>
</gene>
<sequence length="278" mass="31557">MEDSATRRKEQVAWLVRDPSLADFPLENIRREAAISLAVDPDSKNLITWESWSTYMQATEALFAASTAPRGDHVERLIDQEVRDLPSVEPSHFTDAGNWETAFFLALTCRDENRVRFLCNIPVELLKEAGESDGGAYDEFLYYWISALQDFILDRPTLVENLTKALELSTPGQADISSSETLDKLVFPPMNTLLRLAQRDSEEFNKGLAQGLRLFHDYYTATEERSKDLNGVVPLALLALACLACDISDTDPDFHFEVESDYLPKHIIRQSWYGEFPI</sequence>
<organism evidence="1 2">
    <name type="scientific">Nocardiopsis alborubida</name>
    <dbReference type="NCBI Taxonomy" id="146802"/>
    <lineage>
        <taxon>Bacteria</taxon>
        <taxon>Bacillati</taxon>
        <taxon>Actinomycetota</taxon>
        <taxon>Actinomycetes</taxon>
        <taxon>Streptosporangiales</taxon>
        <taxon>Nocardiopsidaceae</taxon>
        <taxon>Nocardiopsis</taxon>
    </lineage>
</organism>
<dbReference type="RefSeq" id="WP_082768296.1">
    <property type="nucleotide sequence ID" value="NZ_JAAXPG010000022.1"/>
</dbReference>
<accession>A0A7X6MFB2</accession>
<protein>
    <submittedName>
        <fullName evidence="1">Immunity 49 family protein</fullName>
    </submittedName>
</protein>
<reference evidence="1 2" key="1">
    <citation type="submission" date="2020-04" db="EMBL/GenBank/DDBJ databases">
        <title>MicrobeNet Type strains.</title>
        <authorList>
            <person name="Nicholson A.C."/>
        </authorList>
    </citation>
    <scope>NUCLEOTIDE SEQUENCE [LARGE SCALE GENOMIC DNA]</scope>
    <source>
        <strain evidence="1 2">ATCC 23612</strain>
    </source>
</reference>